<dbReference type="Gene3D" id="2.70.70.10">
    <property type="entry name" value="Glucose Permease (Domain IIA)"/>
    <property type="match status" value="1"/>
</dbReference>
<gene>
    <name evidence="2" type="ORF">SAMN02745244_00668</name>
</gene>
<organism evidence="2 3">
    <name type="scientific">Tessaracoccus bendigoensis DSM 12906</name>
    <dbReference type="NCBI Taxonomy" id="1123357"/>
    <lineage>
        <taxon>Bacteria</taxon>
        <taxon>Bacillati</taxon>
        <taxon>Actinomycetota</taxon>
        <taxon>Actinomycetes</taxon>
        <taxon>Propionibacteriales</taxon>
        <taxon>Propionibacteriaceae</taxon>
        <taxon>Tessaracoccus</taxon>
    </lineage>
</organism>
<evidence type="ECO:0000313" key="2">
    <source>
        <dbReference type="EMBL" id="SHI59133.1"/>
    </source>
</evidence>
<dbReference type="InterPro" id="IPR050570">
    <property type="entry name" value="Cell_wall_metabolism_enzyme"/>
</dbReference>
<dbReference type="Pfam" id="PF01551">
    <property type="entry name" value="Peptidase_M23"/>
    <property type="match status" value="1"/>
</dbReference>
<dbReference type="AlphaFoldDB" id="A0A1M6CDZ8"/>
<dbReference type="STRING" id="1123357.SAMN02745244_00668"/>
<reference evidence="2 3" key="1">
    <citation type="submission" date="2016-11" db="EMBL/GenBank/DDBJ databases">
        <authorList>
            <person name="Jaros S."/>
            <person name="Januszkiewicz K."/>
            <person name="Wedrychowicz H."/>
        </authorList>
    </citation>
    <scope>NUCLEOTIDE SEQUENCE [LARGE SCALE GENOMIC DNA]</scope>
    <source>
        <strain evidence="2 3">DSM 12906</strain>
    </source>
</reference>
<dbReference type="InterPro" id="IPR011055">
    <property type="entry name" value="Dup_hybrid_motif"/>
</dbReference>
<dbReference type="PANTHER" id="PTHR21666">
    <property type="entry name" value="PEPTIDASE-RELATED"/>
    <property type="match status" value="1"/>
</dbReference>
<dbReference type="CDD" id="cd12797">
    <property type="entry name" value="M23_peptidase"/>
    <property type="match status" value="1"/>
</dbReference>
<dbReference type="RefSeq" id="WP_073186135.1">
    <property type="nucleotide sequence ID" value="NZ_FQZG01000009.1"/>
</dbReference>
<evidence type="ECO:0000259" key="1">
    <source>
        <dbReference type="Pfam" id="PF01551"/>
    </source>
</evidence>
<dbReference type="PANTHER" id="PTHR21666:SF270">
    <property type="entry name" value="MUREIN HYDROLASE ACTIVATOR ENVC"/>
    <property type="match status" value="1"/>
</dbReference>
<accession>A0A1M6CDZ8</accession>
<dbReference type="Proteomes" id="UP000184512">
    <property type="component" value="Unassembled WGS sequence"/>
</dbReference>
<dbReference type="EMBL" id="FQZG01000009">
    <property type="protein sequence ID" value="SHI59133.1"/>
    <property type="molecule type" value="Genomic_DNA"/>
</dbReference>
<evidence type="ECO:0000313" key="3">
    <source>
        <dbReference type="Proteomes" id="UP000184512"/>
    </source>
</evidence>
<feature type="domain" description="M23ase beta-sheet core" evidence="1">
    <location>
        <begin position="140"/>
        <end position="238"/>
    </location>
</feature>
<dbReference type="GO" id="GO:0004222">
    <property type="term" value="F:metalloendopeptidase activity"/>
    <property type="evidence" value="ECO:0007669"/>
    <property type="project" value="TreeGrafter"/>
</dbReference>
<protein>
    <submittedName>
        <fullName evidence="2">Murein DD-endopeptidase MepM and murein hydrolase activator NlpD, contain LysM domain</fullName>
    </submittedName>
</protein>
<dbReference type="InterPro" id="IPR016047">
    <property type="entry name" value="M23ase_b-sheet_dom"/>
</dbReference>
<proteinExistence type="predicted"/>
<dbReference type="SUPFAM" id="SSF51261">
    <property type="entry name" value="Duplicated hybrid motif"/>
    <property type="match status" value="1"/>
</dbReference>
<name>A0A1M6CDZ8_9ACTN</name>
<sequence>MAASEVRAKRLPGTARIIALAAAVLIGASGSLDQGHTAHAADAPLPPASAAAVAAERAPTFEDLLENRSKQLQATAAQVDQVRFQSLLAKHEKRERKVASDIEAELTRLKDLSRFTWPTKGGVASGFGMRKHPILGSMRLHNGADIGGACGNPIYATQSGTVTRANFSRSAGNNVRIDHGRIKGKNVETSYLHMSKYAVSAGQSVTKGDVIGYVGTTGLSTACHLHLALYENGKGADPVPYLVKD</sequence>
<keyword evidence="2" id="KW-0378">Hydrolase</keyword>
<keyword evidence="3" id="KW-1185">Reference proteome</keyword>
<dbReference type="OrthoDB" id="1099523at2"/>